<protein>
    <recommendedName>
        <fullName evidence="4">Phorbol-ester/DAG-type domain-containing protein</fullName>
    </recommendedName>
</protein>
<evidence type="ECO:0000256" key="2">
    <source>
        <dbReference type="ARBA" id="ARBA00022833"/>
    </source>
</evidence>
<dbReference type="PANTHER" id="PTHR22968">
    <property type="entry name" value="PROTEIN KINASE C, MU"/>
    <property type="match status" value="1"/>
</dbReference>
<dbReference type="PROSITE" id="PS50081">
    <property type="entry name" value="ZF_DAG_PE_2"/>
    <property type="match status" value="1"/>
</dbReference>
<proteinExistence type="predicted"/>
<dbReference type="CDD" id="cd20885">
    <property type="entry name" value="C1_RASSF1"/>
    <property type="match status" value="1"/>
</dbReference>
<dbReference type="AlphaFoldDB" id="A0A8S1HX58"/>
<reference evidence="5" key="1">
    <citation type="submission" date="2020-10" db="EMBL/GenBank/DDBJ databases">
        <authorList>
            <person name="Kikuchi T."/>
        </authorList>
    </citation>
    <scope>NUCLEOTIDE SEQUENCE</scope>
    <source>
        <strain evidence="5">NKZ352</strain>
    </source>
</reference>
<dbReference type="PROSITE" id="PS00479">
    <property type="entry name" value="ZF_DAG_PE_1"/>
    <property type="match status" value="1"/>
</dbReference>
<dbReference type="InterPro" id="IPR046349">
    <property type="entry name" value="C1-like_sf"/>
</dbReference>
<accession>A0A8S1HX58</accession>
<evidence type="ECO:0000259" key="4">
    <source>
        <dbReference type="PROSITE" id="PS50081"/>
    </source>
</evidence>
<dbReference type="SUPFAM" id="SSF57889">
    <property type="entry name" value="Cysteine-rich domain"/>
    <property type="match status" value="1"/>
</dbReference>
<dbReference type="InterPro" id="IPR020454">
    <property type="entry name" value="DAG/PE-bd"/>
</dbReference>
<dbReference type="PRINTS" id="PR00008">
    <property type="entry name" value="DAGPEDOMAIN"/>
</dbReference>
<evidence type="ECO:0000313" key="6">
    <source>
        <dbReference type="Proteomes" id="UP000835052"/>
    </source>
</evidence>
<dbReference type="Pfam" id="PF00130">
    <property type="entry name" value="C1_1"/>
    <property type="match status" value="1"/>
</dbReference>
<dbReference type="GO" id="GO:0035556">
    <property type="term" value="P:intracellular signal transduction"/>
    <property type="evidence" value="ECO:0007669"/>
    <property type="project" value="TreeGrafter"/>
</dbReference>
<evidence type="ECO:0000256" key="3">
    <source>
        <dbReference type="SAM" id="MobiDB-lite"/>
    </source>
</evidence>
<organism evidence="5 6">
    <name type="scientific">Caenorhabditis auriculariae</name>
    <dbReference type="NCBI Taxonomy" id="2777116"/>
    <lineage>
        <taxon>Eukaryota</taxon>
        <taxon>Metazoa</taxon>
        <taxon>Ecdysozoa</taxon>
        <taxon>Nematoda</taxon>
        <taxon>Chromadorea</taxon>
        <taxon>Rhabditida</taxon>
        <taxon>Rhabditina</taxon>
        <taxon>Rhabditomorpha</taxon>
        <taxon>Rhabditoidea</taxon>
        <taxon>Rhabditidae</taxon>
        <taxon>Peloderinae</taxon>
        <taxon>Caenorhabditis</taxon>
    </lineage>
</organism>
<dbReference type="InterPro" id="IPR002219">
    <property type="entry name" value="PKC_DAG/PE"/>
</dbReference>
<keyword evidence="2" id="KW-0862">Zinc</keyword>
<dbReference type="OrthoDB" id="74314at2759"/>
<dbReference type="Gene3D" id="3.30.60.20">
    <property type="match status" value="1"/>
</dbReference>
<dbReference type="SMART" id="SM00109">
    <property type="entry name" value="C1"/>
    <property type="match status" value="1"/>
</dbReference>
<evidence type="ECO:0000256" key="1">
    <source>
        <dbReference type="ARBA" id="ARBA00022723"/>
    </source>
</evidence>
<dbReference type="GO" id="GO:0016020">
    <property type="term" value="C:membrane"/>
    <property type="evidence" value="ECO:0007669"/>
    <property type="project" value="UniProtKB-SubCell"/>
</dbReference>
<evidence type="ECO:0000313" key="5">
    <source>
        <dbReference type="EMBL" id="CAD6199842.1"/>
    </source>
</evidence>
<keyword evidence="1" id="KW-0479">Metal-binding</keyword>
<dbReference type="GO" id="GO:0004674">
    <property type="term" value="F:protein serine/threonine kinase activity"/>
    <property type="evidence" value="ECO:0007669"/>
    <property type="project" value="UniProtKB-KW"/>
</dbReference>
<dbReference type="GO" id="GO:0008270">
    <property type="term" value="F:zinc ion binding"/>
    <property type="evidence" value="ECO:0007669"/>
    <property type="project" value="UniProtKB-KW"/>
</dbReference>
<sequence>MHVSPRSMPTSVVLVSHALPNSSDATKEVTKIARSRPTILDIDNAKRTQILVFLVSERKIAQLTALPEWLSQLGIRDENLENMATSKSKGRDATSPSEPRQAEDYDDDTLSYRSIVLEECSPQASHDLDALDNWDFTNSFLADIDSGHSWNDTIQRQHFGPLSDLLTSGGESKAKTHSFQPVNLLHPTWCDKCGDFIWGILKQAIKCQNCNYTCHERCRELVTLDCRSAGSSLASGEFASLYPPLPDGTLGTIPKGLILPNSPSRSNTDSDKENGSVPPPVHHAENPLFSPTKQFNSFTLPKSFAPLDSPNDDHVPKFVQAPSGTTLRVVERYVKEDTPFEWTPEYKVQDLVSTIDAYNANARGFEITLLEDGETYHGHLQIHMNFARPISVVQGEKPPTVYDVVNTGRSTFPRGPKLAPVSMRQTRARFTR</sequence>
<feature type="domain" description="Phorbol-ester/DAG-type" evidence="4">
    <location>
        <begin position="176"/>
        <end position="226"/>
    </location>
</feature>
<dbReference type="EMBL" id="CAJGYM010000208">
    <property type="protein sequence ID" value="CAD6199842.1"/>
    <property type="molecule type" value="Genomic_DNA"/>
</dbReference>
<dbReference type="Proteomes" id="UP000835052">
    <property type="component" value="Unassembled WGS sequence"/>
</dbReference>
<dbReference type="GO" id="GO:0005829">
    <property type="term" value="C:cytosol"/>
    <property type="evidence" value="ECO:0007669"/>
    <property type="project" value="TreeGrafter"/>
</dbReference>
<name>A0A8S1HX58_9PELO</name>
<dbReference type="Gene3D" id="3.10.20.90">
    <property type="entry name" value="Phosphatidylinositol 3-kinase Catalytic Subunit, Chain A, domain 1"/>
    <property type="match status" value="1"/>
</dbReference>
<dbReference type="PANTHER" id="PTHR22968:SF14">
    <property type="entry name" value="PROTEIN KINASE C"/>
    <property type="match status" value="1"/>
</dbReference>
<gene>
    <name evidence="5" type="ORF">CAUJ_LOCUS15741</name>
</gene>
<feature type="region of interest" description="Disordered" evidence="3">
    <location>
        <begin position="83"/>
        <end position="105"/>
    </location>
</feature>
<comment type="caution">
    <text evidence="5">The sequence shown here is derived from an EMBL/GenBank/DDBJ whole genome shotgun (WGS) entry which is preliminary data.</text>
</comment>
<keyword evidence="6" id="KW-1185">Reference proteome</keyword>
<feature type="region of interest" description="Disordered" evidence="3">
    <location>
        <begin position="253"/>
        <end position="288"/>
    </location>
</feature>
<dbReference type="GO" id="GO:0007200">
    <property type="term" value="P:phospholipase C-activating G protein-coupled receptor signaling pathway"/>
    <property type="evidence" value="ECO:0007669"/>
    <property type="project" value="TreeGrafter"/>
</dbReference>